<reference evidence="1" key="1">
    <citation type="journal article" date="2019" name="Plant J.">
        <title>Chlorella vulgaris genome assembly and annotation reveals the molecular basis for metabolic acclimation to high light conditions.</title>
        <authorList>
            <person name="Cecchin M."/>
            <person name="Marcolungo L."/>
            <person name="Rossato M."/>
            <person name="Girolomoni L."/>
            <person name="Cosentino E."/>
            <person name="Cuine S."/>
            <person name="Li-Beisson Y."/>
            <person name="Delledonne M."/>
            <person name="Ballottari M."/>
        </authorList>
    </citation>
    <scope>NUCLEOTIDE SEQUENCE</scope>
    <source>
        <strain evidence="1">211/11P</strain>
    </source>
</reference>
<name>A0A9D4Z0J2_CHLVU</name>
<dbReference type="OrthoDB" id="413520at2759"/>
<dbReference type="Gene3D" id="3.40.50.150">
    <property type="entry name" value="Vaccinia Virus protein VP39"/>
    <property type="match status" value="1"/>
</dbReference>
<evidence type="ECO:0000313" key="1">
    <source>
        <dbReference type="EMBL" id="KAI3436664.1"/>
    </source>
</evidence>
<keyword evidence="2" id="KW-1185">Reference proteome</keyword>
<comment type="caution">
    <text evidence="1">The sequence shown here is derived from an EMBL/GenBank/DDBJ whole genome shotgun (WGS) entry which is preliminary data.</text>
</comment>
<gene>
    <name evidence="1" type="ORF">D9Q98_006080</name>
</gene>
<accession>A0A9D4Z0J2</accession>
<dbReference type="InterPro" id="IPR029063">
    <property type="entry name" value="SAM-dependent_MTases_sf"/>
</dbReference>
<organism evidence="1 2">
    <name type="scientific">Chlorella vulgaris</name>
    <name type="common">Green alga</name>
    <dbReference type="NCBI Taxonomy" id="3077"/>
    <lineage>
        <taxon>Eukaryota</taxon>
        <taxon>Viridiplantae</taxon>
        <taxon>Chlorophyta</taxon>
        <taxon>core chlorophytes</taxon>
        <taxon>Trebouxiophyceae</taxon>
        <taxon>Chlorellales</taxon>
        <taxon>Chlorellaceae</taxon>
        <taxon>Chlorella clade</taxon>
        <taxon>Chlorella</taxon>
    </lineage>
</organism>
<proteinExistence type="predicted"/>
<sequence>MRTLDLGARVLSIAEDFSLCNEAAAVVWDAALTLVYYLQRHPDLVAGKRVVELGCGTGAVSCAAAALGAAQVTSTDLPHVVPLVRSNIQANELTAVTAAPLAWGESVAALHPPFDVVLASDVLYQAEALSLFVQSLRELSSPSTLTLLCNEHRPALPFPWQLFWDAGFVVQQVPTSEQHPDWSSDDILLFHIRVASA</sequence>
<dbReference type="PANTHER" id="PTHR14614">
    <property type="entry name" value="HEPATOCELLULAR CARCINOMA-ASSOCIATED ANTIGEN"/>
    <property type="match status" value="1"/>
</dbReference>
<dbReference type="InterPro" id="IPR019410">
    <property type="entry name" value="Methyltransf_16"/>
</dbReference>
<protein>
    <submittedName>
        <fullName evidence="1">Uncharacterized protein</fullName>
    </submittedName>
</protein>
<dbReference type="SUPFAM" id="SSF53335">
    <property type="entry name" value="S-adenosyl-L-methionine-dependent methyltransferases"/>
    <property type="match status" value="1"/>
</dbReference>
<dbReference type="AlphaFoldDB" id="A0A9D4Z0J2"/>
<dbReference type="Proteomes" id="UP001055712">
    <property type="component" value="Unassembled WGS sequence"/>
</dbReference>
<evidence type="ECO:0000313" key="2">
    <source>
        <dbReference type="Proteomes" id="UP001055712"/>
    </source>
</evidence>
<dbReference type="Pfam" id="PF10294">
    <property type="entry name" value="Methyltransf_16"/>
    <property type="match status" value="1"/>
</dbReference>
<dbReference type="PANTHER" id="PTHR14614:SF132">
    <property type="entry name" value="PROTEIN-LYSINE METHYLTRANSFERASE C42C1.13"/>
    <property type="match status" value="1"/>
</dbReference>
<dbReference type="EMBL" id="SIDB01000002">
    <property type="protein sequence ID" value="KAI3436664.1"/>
    <property type="molecule type" value="Genomic_DNA"/>
</dbReference>
<dbReference type="CDD" id="cd02440">
    <property type="entry name" value="AdoMet_MTases"/>
    <property type="match status" value="1"/>
</dbReference>
<reference evidence="1" key="2">
    <citation type="submission" date="2020-11" db="EMBL/GenBank/DDBJ databases">
        <authorList>
            <person name="Cecchin M."/>
            <person name="Marcolungo L."/>
            <person name="Rossato M."/>
            <person name="Girolomoni L."/>
            <person name="Cosentino E."/>
            <person name="Cuine S."/>
            <person name="Li-Beisson Y."/>
            <person name="Delledonne M."/>
            <person name="Ballottari M."/>
        </authorList>
    </citation>
    <scope>NUCLEOTIDE SEQUENCE</scope>
    <source>
        <strain evidence="1">211/11P</strain>
        <tissue evidence="1">Whole cell</tissue>
    </source>
</reference>